<reference evidence="4" key="1">
    <citation type="submission" date="2021-01" db="EMBL/GenBank/DDBJ databases">
        <title>Whole genome shotgun sequence of Virgisporangium aliadipatigenens NBRC 105644.</title>
        <authorList>
            <person name="Komaki H."/>
            <person name="Tamura T."/>
        </authorList>
    </citation>
    <scope>NUCLEOTIDE SEQUENCE</scope>
    <source>
        <strain evidence="4">NBRC 105644</strain>
    </source>
</reference>
<dbReference type="SUPFAM" id="SSF52540">
    <property type="entry name" value="P-loop containing nucleoside triphosphate hydrolases"/>
    <property type="match status" value="1"/>
</dbReference>
<evidence type="ECO:0000313" key="4">
    <source>
        <dbReference type="EMBL" id="GIJ51756.1"/>
    </source>
</evidence>
<dbReference type="Pfam" id="PF00685">
    <property type="entry name" value="Sulfotransfer_1"/>
    <property type="match status" value="1"/>
</dbReference>
<name>A0A8J3YXZ8_9ACTN</name>
<evidence type="ECO:0000259" key="3">
    <source>
        <dbReference type="Pfam" id="PF00685"/>
    </source>
</evidence>
<dbReference type="Gene3D" id="3.40.50.300">
    <property type="entry name" value="P-loop containing nucleotide triphosphate hydrolases"/>
    <property type="match status" value="1"/>
</dbReference>
<dbReference type="Proteomes" id="UP000619260">
    <property type="component" value="Unassembled WGS sequence"/>
</dbReference>
<dbReference type="RefSeq" id="WP_203905154.1">
    <property type="nucleotide sequence ID" value="NZ_BOPF01000054.1"/>
</dbReference>
<protein>
    <submittedName>
        <fullName evidence="4">Sulfotransferase</fullName>
    </submittedName>
</protein>
<dbReference type="EMBL" id="BOPF01000054">
    <property type="protein sequence ID" value="GIJ51756.1"/>
    <property type="molecule type" value="Genomic_DNA"/>
</dbReference>
<accession>A0A8J3YXZ8</accession>
<dbReference type="PANTHER" id="PTHR11783">
    <property type="entry name" value="SULFOTRANSFERASE SULT"/>
    <property type="match status" value="1"/>
</dbReference>
<dbReference type="InterPro" id="IPR027417">
    <property type="entry name" value="P-loop_NTPase"/>
</dbReference>
<sequence>MTGILWLASYPKSGNTWLRAVLTAARSGADVDLDALAGAAVAASRDVLEDLLGVPTTDLTSAEIDRLRPGADDVAAAAARSEPLLRKIHDAFGAEPVISVAAAHAAVYLVRDPRDVAVSMAHHSGVSFEEAVRRLCVPHATAPLHPARPGKQVRQYFGTWSEHVLGWVDQRRFPVYVLRYEDALADPVPAFAPAVRLAGFDLTDEALAAAVRRADFAVLADLESRSGFRERPPHAERFFRRGRAGGWRDELPAALAERIVDRHGEVMTRFGYL</sequence>
<gene>
    <name evidence="4" type="ORF">Val02_86420</name>
</gene>
<keyword evidence="5" id="KW-1185">Reference proteome</keyword>
<organism evidence="4 5">
    <name type="scientific">Virgisporangium aliadipatigenens</name>
    <dbReference type="NCBI Taxonomy" id="741659"/>
    <lineage>
        <taxon>Bacteria</taxon>
        <taxon>Bacillati</taxon>
        <taxon>Actinomycetota</taxon>
        <taxon>Actinomycetes</taxon>
        <taxon>Micromonosporales</taxon>
        <taxon>Micromonosporaceae</taxon>
        <taxon>Virgisporangium</taxon>
    </lineage>
</organism>
<comment type="similarity">
    <text evidence="1">Belongs to the sulfotransferase 1 family.</text>
</comment>
<evidence type="ECO:0000256" key="2">
    <source>
        <dbReference type="ARBA" id="ARBA00022679"/>
    </source>
</evidence>
<keyword evidence="2" id="KW-0808">Transferase</keyword>
<dbReference type="InterPro" id="IPR000863">
    <property type="entry name" value="Sulfotransferase_dom"/>
</dbReference>
<proteinExistence type="inferred from homology"/>
<dbReference type="GO" id="GO:0008146">
    <property type="term" value="F:sulfotransferase activity"/>
    <property type="evidence" value="ECO:0007669"/>
    <property type="project" value="InterPro"/>
</dbReference>
<dbReference type="AlphaFoldDB" id="A0A8J3YXZ8"/>
<evidence type="ECO:0000313" key="5">
    <source>
        <dbReference type="Proteomes" id="UP000619260"/>
    </source>
</evidence>
<comment type="caution">
    <text evidence="4">The sequence shown here is derived from an EMBL/GenBank/DDBJ whole genome shotgun (WGS) entry which is preliminary data.</text>
</comment>
<feature type="domain" description="Sulfotransferase" evidence="3">
    <location>
        <begin position="5"/>
        <end position="271"/>
    </location>
</feature>
<evidence type="ECO:0000256" key="1">
    <source>
        <dbReference type="ARBA" id="ARBA00005771"/>
    </source>
</evidence>